<accession>A0A0C3Q9Z8</accession>
<evidence type="ECO:0000313" key="8">
    <source>
        <dbReference type="Proteomes" id="UP000054248"/>
    </source>
</evidence>
<evidence type="ECO:0000256" key="3">
    <source>
        <dbReference type="ARBA" id="ARBA00023242"/>
    </source>
</evidence>
<dbReference type="SMART" id="SM00292">
    <property type="entry name" value="BRCT"/>
    <property type="match status" value="1"/>
</dbReference>
<dbReference type="EMBL" id="KN823134">
    <property type="protein sequence ID" value="KIO21581.1"/>
    <property type="molecule type" value="Genomic_DNA"/>
</dbReference>
<dbReference type="AlphaFoldDB" id="A0A0C3Q9Z8"/>
<feature type="domain" description="BRCT" evidence="6">
    <location>
        <begin position="366"/>
        <end position="467"/>
    </location>
</feature>
<evidence type="ECO:0000256" key="5">
    <source>
        <dbReference type="SAM" id="MobiDB-lite"/>
    </source>
</evidence>
<dbReference type="Pfam" id="PF06732">
    <property type="entry name" value="Pescadillo_N"/>
    <property type="match status" value="1"/>
</dbReference>
<feature type="compositionally biased region" description="Acidic residues" evidence="5">
    <location>
        <begin position="310"/>
        <end position="319"/>
    </location>
</feature>
<dbReference type="InterPro" id="IPR036420">
    <property type="entry name" value="BRCT_dom_sf"/>
</dbReference>
<dbReference type="PANTHER" id="PTHR12221">
    <property type="entry name" value="PESCADILLO - RELATED"/>
    <property type="match status" value="1"/>
</dbReference>
<comment type="function">
    <text evidence="4">Component of the NOP7 complex, which is required for maturation of the 25S and 5.8S ribosomal RNAs and formation of the 60S ribosome.</text>
</comment>
<dbReference type="PROSITE" id="PS50172">
    <property type="entry name" value="BRCT"/>
    <property type="match status" value="1"/>
</dbReference>
<proteinExistence type="inferred from homology"/>
<evidence type="ECO:0000259" key="6">
    <source>
        <dbReference type="PROSITE" id="PS50172"/>
    </source>
</evidence>
<dbReference type="OrthoDB" id="10264910at2759"/>
<feature type="region of interest" description="Disordered" evidence="5">
    <location>
        <begin position="562"/>
        <end position="630"/>
    </location>
</feature>
<dbReference type="GO" id="GO:0000463">
    <property type="term" value="P:maturation of LSU-rRNA from tricistronic rRNA transcript (SSU-rRNA, 5.8S rRNA, LSU-rRNA)"/>
    <property type="evidence" value="ECO:0007669"/>
    <property type="project" value="UniProtKB-UniRule"/>
</dbReference>
<dbReference type="STRING" id="1051891.A0A0C3Q9Z8"/>
<feature type="compositionally biased region" description="Low complexity" evidence="5">
    <location>
        <begin position="518"/>
        <end position="528"/>
    </location>
</feature>
<evidence type="ECO:0000256" key="2">
    <source>
        <dbReference type="ARBA" id="ARBA00022552"/>
    </source>
</evidence>
<dbReference type="InterPro" id="IPR001357">
    <property type="entry name" value="BRCT_dom"/>
</dbReference>
<dbReference type="HAMAP" id="MF_03028">
    <property type="entry name" value="Pescadillo"/>
    <property type="match status" value="1"/>
</dbReference>
<comment type="subcellular location">
    <subcellularLocation>
        <location evidence="4">Nucleus</location>
        <location evidence="4">Nucleolus</location>
    </subcellularLocation>
    <subcellularLocation>
        <location evidence="4">Nucleus</location>
        <location evidence="4">Nucleoplasm</location>
    </subcellularLocation>
</comment>
<dbReference type="GO" id="GO:0000466">
    <property type="term" value="P:maturation of 5.8S rRNA from tricistronic rRNA transcript (SSU-rRNA, 5.8S rRNA, LSU-rRNA)"/>
    <property type="evidence" value="ECO:0007669"/>
    <property type="project" value="UniProtKB-UniRule"/>
</dbReference>
<evidence type="ECO:0000256" key="4">
    <source>
        <dbReference type="HAMAP-Rule" id="MF_03028"/>
    </source>
</evidence>
<feature type="compositionally biased region" description="Polar residues" evidence="5">
    <location>
        <begin position="338"/>
        <end position="348"/>
    </location>
</feature>
<dbReference type="CDD" id="cd17709">
    <property type="entry name" value="BRCT_pescadillo_like"/>
    <property type="match status" value="1"/>
</dbReference>
<dbReference type="PANTHER" id="PTHR12221:SF6">
    <property type="entry name" value="PESCADILLO HOMOLOG"/>
    <property type="match status" value="1"/>
</dbReference>
<feature type="compositionally biased region" description="Basic and acidic residues" evidence="5">
    <location>
        <begin position="605"/>
        <end position="623"/>
    </location>
</feature>
<evidence type="ECO:0000313" key="7">
    <source>
        <dbReference type="EMBL" id="KIO21581.1"/>
    </source>
</evidence>
<dbReference type="SUPFAM" id="SSF52113">
    <property type="entry name" value="BRCT domain"/>
    <property type="match status" value="1"/>
</dbReference>
<dbReference type="Gene3D" id="3.40.50.10190">
    <property type="entry name" value="BRCT domain"/>
    <property type="match status" value="1"/>
</dbReference>
<dbReference type="HOGENOM" id="CLU_019619_1_1_1"/>
<organism evidence="7 8">
    <name type="scientific">Tulasnella calospora MUT 4182</name>
    <dbReference type="NCBI Taxonomy" id="1051891"/>
    <lineage>
        <taxon>Eukaryota</taxon>
        <taxon>Fungi</taxon>
        <taxon>Dikarya</taxon>
        <taxon>Basidiomycota</taxon>
        <taxon>Agaricomycotina</taxon>
        <taxon>Agaricomycetes</taxon>
        <taxon>Cantharellales</taxon>
        <taxon>Tulasnellaceae</taxon>
        <taxon>Tulasnella</taxon>
    </lineage>
</organism>
<keyword evidence="2 4" id="KW-0698">rRNA processing</keyword>
<dbReference type="GO" id="GO:0005654">
    <property type="term" value="C:nucleoplasm"/>
    <property type="evidence" value="ECO:0007669"/>
    <property type="project" value="UniProtKB-SubCell"/>
</dbReference>
<keyword evidence="8" id="KW-1185">Reference proteome</keyword>
<comment type="similarity">
    <text evidence="4">Belongs to the pescadillo family.</text>
</comment>
<comment type="subunit">
    <text evidence="4">Component of the NOP7 complex, composed of ERB1, NOP7 and YTM1. Within the NOP7 complex ERB1 appears to interact directly with NOP7 and YTM1. The NOP7 complex also associates with the 66S pre-ribosome.</text>
</comment>
<dbReference type="GO" id="GO:0003723">
    <property type="term" value="F:RNA binding"/>
    <property type="evidence" value="ECO:0007669"/>
    <property type="project" value="TreeGrafter"/>
</dbReference>
<dbReference type="Pfam" id="PF00533">
    <property type="entry name" value="BRCT"/>
    <property type="match status" value="1"/>
</dbReference>
<name>A0A0C3Q9Z8_9AGAM</name>
<protein>
    <recommendedName>
        <fullName evidence="4">Pescadillo homolog</fullName>
    </recommendedName>
    <alternativeName>
        <fullName evidence="4">Nucleolar protein 7 homolog</fullName>
    </alternativeName>
</protein>
<reference evidence="8" key="2">
    <citation type="submission" date="2015-01" db="EMBL/GenBank/DDBJ databases">
        <title>Evolutionary Origins and Diversification of the Mycorrhizal Mutualists.</title>
        <authorList>
            <consortium name="DOE Joint Genome Institute"/>
            <consortium name="Mycorrhizal Genomics Consortium"/>
            <person name="Kohler A."/>
            <person name="Kuo A."/>
            <person name="Nagy L.G."/>
            <person name="Floudas D."/>
            <person name="Copeland A."/>
            <person name="Barry K.W."/>
            <person name="Cichocki N."/>
            <person name="Veneault-Fourrey C."/>
            <person name="LaButti K."/>
            <person name="Lindquist E.A."/>
            <person name="Lipzen A."/>
            <person name="Lundell T."/>
            <person name="Morin E."/>
            <person name="Murat C."/>
            <person name="Riley R."/>
            <person name="Ohm R."/>
            <person name="Sun H."/>
            <person name="Tunlid A."/>
            <person name="Henrissat B."/>
            <person name="Grigoriev I.V."/>
            <person name="Hibbett D.S."/>
            <person name="Martin F."/>
        </authorList>
    </citation>
    <scope>NUCLEOTIDE SEQUENCE [LARGE SCALE GENOMIC DNA]</scope>
    <source>
        <strain evidence="8">MUT 4182</strain>
    </source>
</reference>
<gene>
    <name evidence="4" type="primary">NOP7</name>
    <name evidence="7" type="ORF">M407DRAFT_80240</name>
</gene>
<keyword evidence="3 4" id="KW-0539">Nucleus</keyword>
<dbReference type="GO" id="GO:0070545">
    <property type="term" value="C:PeBoW complex"/>
    <property type="evidence" value="ECO:0007669"/>
    <property type="project" value="TreeGrafter"/>
</dbReference>
<dbReference type="InterPro" id="IPR010613">
    <property type="entry name" value="PES"/>
</dbReference>
<sequence>MGKETKKGTKGPNSKYITRTKAIRKLQISLNDFRRLCILKGIVPREPPSRKKANHGNSAPTSFYHIKDIAFLAHEPVIQKLRDHKIFLRRMSRAMGKQEWGRAKALEENRPTYKLDHIVKERYPTFIDAIRDLDDAICCVVLGASLSQHRRIPKADLEDCARLSAEWQLYVTHTRALKKTFLSIKGIYYQAEVMGETVTWVAPYQFMQKIPMDVDFRVMRSFLEFYKTLLGFAFYKLYSDAGLVYPPPLDLKKDAMGGGVDAYRLQPVGGPTSSMDVDAKVNGNKKKKVDLGDGKVLTSKQVQKTIAAMEVEDEEEEGEASAPLDDALPSTEEFIPQPSKTSATDPSSSNLITLHALANLPTSTSRSTKIFEPYVFFISRESPRHILEFVVKSFGGVVGWPITCGSGSPIENEDDERVTHVIIDRPLPDPMSEVDKERRRKKKYVQPQWVVDCVNAGKILLENAYAQGKTLPPHLSPFNAEGDGAYDPLAPEEDEDFNMAPPQPEEKSKKRHRRGKKAAAAAAATAAALQVSNPTDADAVRKAELEAERLGIEPAEFDKVLEKAAATNQGGEEGESEGASEENMAKMLLSSKKRKLYNLMKRTNARKEDEKVRLQQKKIEIAKQKKRTGV</sequence>
<dbReference type="GO" id="GO:0030687">
    <property type="term" value="C:preribosome, large subunit precursor"/>
    <property type="evidence" value="ECO:0007669"/>
    <property type="project" value="UniProtKB-UniRule"/>
</dbReference>
<dbReference type="Proteomes" id="UP000054248">
    <property type="component" value="Unassembled WGS sequence"/>
</dbReference>
<evidence type="ECO:0000256" key="1">
    <source>
        <dbReference type="ARBA" id="ARBA00022517"/>
    </source>
</evidence>
<feature type="region of interest" description="Disordered" evidence="5">
    <location>
        <begin position="310"/>
        <end position="348"/>
    </location>
</feature>
<reference evidence="7 8" key="1">
    <citation type="submission" date="2014-04" db="EMBL/GenBank/DDBJ databases">
        <authorList>
            <consortium name="DOE Joint Genome Institute"/>
            <person name="Kuo A."/>
            <person name="Girlanda M."/>
            <person name="Perotto S."/>
            <person name="Kohler A."/>
            <person name="Nagy L.G."/>
            <person name="Floudas D."/>
            <person name="Copeland A."/>
            <person name="Barry K.W."/>
            <person name="Cichocki N."/>
            <person name="Veneault-Fourrey C."/>
            <person name="LaButti K."/>
            <person name="Lindquist E.A."/>
            <person name="Lipzen A."/>
            <person name="Lundell T."/>
            <person name="Morin E."/>
            <person name="Murat C."/>
            <person name="Sun H."/>
            <person name="Tunlid A."/>
            <person name="Henrissat B."/>
            <person name="Grigoriev I.V."/>
            <person name="Hibbett D.S."/>
            <person name="Martin F."/>
            <person name="Nordberg H.P."/>
            <person name="Cantor M.N."/>
            <person name="Hua S.X."/>
        </authorList>
    </citation>
    <scope>NUCLEOTIDE SEQUENCE [LARGE SCALE GENOMIC DNA]</scope>
    <source>
        <strain evidence="7 8">MUT 4182</strain>
    </source>
</reference>
<dbReference type="GO" id="GO:0043021">
    <property type="term" value="F:ribonucleoprotein complex binding"/>
    <property type="evidence" value="ECO:0007669"/>
    <property type="project" value="UniProtKB-UniRule"/>
</dbReference>
<feature type="region of interest" description="Disordered" evidence="5">
    <location>
        <begin position="475"/>
        <end position="537"/>
    </location>
</feature>
<keyword evidence="1 4" id="KW-0690">Ribosome biogenesis</keyword>